<feature type="region of interest" description="Disordered" evidence="11">
    <location>
        <begin position="756"/>
        <end position="891"/>
    </location>
</feature>
<feature type="compositionally biased region" description="Basic and acidic residues" evidence="11">
    <location>
        <begin position="522"/>
        <end position="540"/>
    </location>
</feature>
<feature type="compositionally biased region" description="Polar residues" evidence="11">
    <location>
        <begin position="696"/>
        <end position="711"/>
    </location>
</feature>
<gene>
    <name evidence="13" type="ORF">BSTOLATCC_MIC27575</name>
</gene>
<keyword evidence="14" id="KW-1185">Reference proteome</keyword>
<dbReference type="FunFam" id="3.30.200.20:FF:000097">
    <property type="entry name" value="Probable serine/threonine-protein kinase nek1"/>
    <property type="match status" value="1"/>
</dbReference>
<keyword evidence="5 10" id="KW-0547">Nucleotide-binding</keyword>
<dbReference type="PANTHER" id="PTHR44899">
    <property type="entry name" value="CAMK FAMILY PROTEIN KINASE"/>
    <property type="match status" value="1"/>
</dbReference>
<feature type="binding site" evidence="10">
    <location>
        <position position="35"/>
    </location>
    <ligand>
        <name>ATP</name>
        <dbReference type="ChEBI" id="CHEBI:30616"/>
    </ligand>
</feature>
<dbReference type="Gene3D" id="1.10.510.10">
    <property type="entry name" value="Transferase(Phosphotransferase) domain 1"/>
    <property type="match status" value="1"/>
</dbReference>
<comment type="catalytic activity">
    <reaction evidence="8">
        <text>L-threonyl-[protein] + ATP = O-phospho-L-threonyl-[protein] + ADP + H(+)</text>
        <dbReference type="Rhea" id="RHEA:46608"/>
        <dbReference type="Rhea" id="RHEA-COMP:11060"/>
        <dbReference type="Rhea" id="RHEA-COMP:11605"/>
        <dbReference type="ChEBI" id="CHEBI:15378"/>
        <dbReference type="ChEBI" id="CHEBI:30013"/>
        <dbReference type="ChEBI" id="CHEBI:30616"/>
        <dbReference type="ChEBI" id="CHEBI:61977"/>
        <dbReference type="ChEBI" id="CHEBI:456216"/>
        <dbReference type="EC" id="2.7.11.1"/>
    </reaction>
</comment>
<feature type="compositionally biased region" description="Basic and acidic residues" evidence="11">
    <location>
        <begin position="841"/>
        <end position="858"/>
    </location>
</feature>
<dbReference type="InterPro" id="IPR008271">
    <property type="entry name" value="Ser/Thr_kinase_AS"/>
</dbReference>
<dbReference type="InterPro" id="IPR051131">
    <property type="entry name" value="NEK_Ser/Thr_kinase_NIMA"/>
</dbReference>
<feature type="domain" description="Protein kinase" evidence="12">
    <location>
        <begin position="6"/>
        <end position="262"/>
    </location>
</feature>
<keyword evidence="4" id="KW-0808">Transferase</keyword>
<feature type="compositionally biased region" description="Polar residues" evidence="11">
    <location>
        <begin position="662"/>
        <end position="671"/>
    </location>
</feature>
<dbReference type="InterPro" id="IPR011009">
    <property type="entry name" value="Kinase-like_dom_sf"/>
</dbReference>
<evidence type="ECO:0000256" key="6">
    <source>
        <dbReference type="ARBA" id="ARBA00022777"/>
    </source>
</evidence>
<evidence type="ECO:0000256" key="2">
    <source>
        <dbReference type="ARBA" id="ARBA00012513"/>
    </source>
</evidence>
<sequence length="960" mass="109992">MSIQDFDLLNKLGDGAFSSVYKVGRKSDGQIYALKKVKMGVLKQKEKENALNEVRIMASYHHPNIIAFKEAFLDEGSNSLCIVMELAEGGDLLKKIETHKLNRTRFPESEIWEALIQITRGLKALHERNILHRDLKCANVFIGSDGVFKLGDLNVSKVNKRGMAVTQTGTPYYASPEVWKDMPYNSSSDIWSLGCVIYEMAALNPPFTGVDMQSLYSKIIKGTYPNIPGIYSQDLSSVIRSMLQVNPNARPTCQKLLELPSVQRYAAKLGNGGEEINSNLLGTIKFEGFHALKNKLPESNYGDSERVASARPAKREDLDIVKERVISTAKGARPPVSHMKPMINDLRAPVPIIEEYIPKSTPAKHENSRIRPLLDQAKAGNNISKAAVKPKGNEEGRNLIRQHKPETNQISEIQKLQDMLNNPQKYEINNLYSDKAPNSNRAPLKAQAKDILSPKASSRPLSRENSNKLDYKYPSQHDLYKAPNKEEKKIVNDPVQQYKALIKEERKIIDSAKQHLIPVREDKKVNDLYKPSPREEKKDPLQQYRPSSREKIPSASQIGEDKKITDLYKPSPRVEEKKDLYQQYRLSSKEKIPGPDSYQQYRPSSKEKLSGVDSYQQYRPSSREKLPAADAYQQYRPSSREKPSGVDSYQQYRPNSREKQSGIDSYQQYRPSSREKLPAADSYQQYKAKENGAMNIDSQYQIPPTNLNSYDQYKPQPQKEYRPELYQKYITPTQERRALDQNIAKLQLKEEKKAIDNFQQQYKSPYSQDRKTPNEAKRDSINYYEKKSDSQPYKSPIIDTKDQYRPSSREDKKGILDGYNNYKIREESQRNIDSYQNYRVPSREAKDPRSLIKDDKIPISEMYPSSRGESRDDPRVNPLLRKPSYQSNNPVVPQVVSREASARKVGLMIASPRVKPDPLPSYSSNNNQLKAQYDRLQNGLAQQRNIGSQKRVEPKPIWWS</sequence>
<keyword evidence="3" id="KW-0723">Serine/threonine-protein kinase</keyword>
<evidence type="ECO:0000256" key="3">
    <source>
        <dbReference type="ARBA" id="ARBA00022527"/>
    </source>
</evidence>
<evidence type="ECO:0000256" key="11">
    <source>
        <dbReference type="SAM" id="MobiDB-lite"/>
    </source>
</evidence>
<dbReference type="PANTHER" id="PTHR44899:SF6">
    <property type="entry name" value="SERINE_THREONINE PROTEIN KINASE"/>
    <property type="match status" value="1"/>
</dbReference>
<reference evidence="13" key="1">
    <citation type="submission" date="2021-09" db="EMBL/GenBank/DDBJ databases">
        <authorList>
            <consortium name="AG Swart"/>
            <person name="Singh M."/>
            <person name="Singh A."/>
            <person name="Seah K."/>
            <person name="Emmerich C."/>
        </authorList>
    </citation>
    <scope>NUCLEOTIDE SEQUENCE</scope>
    <source>
        <strain evidence="13">ATCC30299</strain>
    </source>
</reference>
<dbReference type="AlphaFoldDB" id="A0AAU9JBP0"/>
<dbReference type="EMBL" id="CAJZBQ010000027">
    <property type="protein sequence ID" value="CAG9321003.1"/>
    <property type="molecule type" value="Genomic_DNA"/>
</dbReference>
<feature type="compositionally biased region" description="Basic and acidic residues" evidence="11">
    <location>
        <begin position="768"/>
        <end position="789"/>
    </location>
</feature>
<comment type="caution">
    <text evidence="13">The sequence shown here is derived from an EMBL/GenBank/DDBJ whole genome shotgun (WGS) entry which is preliminary data.</text>
</comment>
<accession>A0AAU9JBP0</accession>
<feature type="region of interest" description="Disordered" evidence="11">
    <location>
        <begin position="941"/>
        <end position="960"/>
    </location>
</feature>
<dbReference type="EC" id="2.7.11.1" evidence="2"/>
<comment type="similarity">
    <text evidence="1">Belongs to the protein kinase superfamily. NEK Ser/Thr protein kinase family. NIMA subfamily.</text>
</comment>
<evidence type="ECO:0000256" key="1">
    <source>
        <dbReference type="ARBA" id="ARBA00010886"/>
    </source>
</evidence>
<dbReference type="InterPro" id="IPR000719">
    <property type="entry name" value="Prot_kinase_dom"/>
</dbReference>
<protein>
    <recommendedName>
        <fullName evidence="2">non-specific serine/threonine protein kinase</fullName>
        <ecNumber evidence="2">2.7.11.1</ecNumber>
    </recommendedName>
</protein>
<evidence type="ECO:0000256" key="7">
    <source>
        <dbReference type="ARBA" id="ARBA00022840"/>
    </source>
</evidence>
<dbReference type="Pfam" id="PF00069">
    <property type="entry name" value="Pkinase"/>
    <property type="match status" value="1"/>
</dbReference>
<evidence type="ECO:0000256" key="5">
    <source>
        <dbReference type="ARBA" id="ARBA00022741"/>
    </source>
</evidence>
<name>A0AAU9JBP0_9CILI</name>
<evidence type="ECO:0000256" key="4">
    <source>
        <dbReference type="ARBA" id="ARBA00022679"/>
    </source>
</evidence>
<evidence type="ECO:0000256" key="10">
    <source>
        <dbReference type="PROSITE-ProRule" id="PRU10141"/>
    </source>
</evidence>
<evidence type="ECO:0000256" key="9">
    <source>
        <dbReference type="ARBA" id="ARBA00048679"/>
    </source>
</evidence>
<dbReference type="PROSITE" id="PS00108">
    <property type="entry name" value="PROTEIN_KINASE_ST"/>
    <property type="match status" value="1"/>
</dbReference>
<comment type="catalytic activity">
    <reaction evidence="9">
        <text>L-seryl-[protein] + ATP = O-phospho-L-seryl-[protein] + ADP + H(+)</text>
        <dbReference type="Rhea" id="RHEA:17989"/>
        <dbReference type="Rhea" id="RHEA-COMP:9863"/>
        <dbReference type="Rhea" id="RHEA-COMP:11604"/>
        <dbReference type="ChEBI" id="CHEBI:15378"/>
        <dbReference type="ChEBI" id="CHEBI:29999"/>
        <dbReference type="ChEBI" id="CHEBI:30616"/>
        <dbReference type="ChEBI" id="CHEBI:83421"/>
        <dbReference type="ChEBI" id="CHEBI:456216"/>
        <dbReference type="EC" id="2.7.11.1"/>
    </reaction>
</comment>
<feature type="compositionally biased region" description="Basic and acidic residues" evidence="11">
    <location>
        <begin position="799"/>
        <end position="815"/>
    </location>
</feature>
<dbReference type="GO" id="GO:0004674">
    <property type="term" value="F:protein serine/threonine kinase activity"/>
    <property type="evidence" value="ECO:0007669"/>
    <property type="project" value="UniProtKB-KW"/>
</dbReference>
<feature type="compositionally biased region" description="Basic and acidic residues" evidence="11">
    <location>
        <begin position="391"/>
        <end position="406"/>
    </location>
</feature>
<evidence type="ECO:0000256" key="8">
    <source>
        <dbReference type="ARBA" id="ARBA00047899"/>
    </source>
</evidence>
<dbReference type="GO" id="GO:0005524">
    <property type="term" value="F:ATP binding"/>
    <property type="evidence" value="ECO:0007669"/>
    <property type="project" value="UniProtKB-UniRule"/>
</dbReference>
<dbReference type="Proteomes" id="UP001162131">
    <property type="component" value="Unassembled WGS sequence"/>
</dbReference>
<dbReference type="Gene3D" id="3.30.200.20">
    <property type="entry name" value="Phosphorylase Kinase, domain 1"/>
    <property type="match status" value="1"/>
</dbReference>
<feature type="region of interest" description="Disordered" evidence="11">
    <location>
        <begin position="377"/>
        <end position="409"/>
    </location>
</feature>
<feature type="region of interest" description="Disordered" evidence="11">
    <location>
        <begin position="522"/>
        <end position="723"/>
    </location>
</feature>
<dbReference type="InterPro" id="IPR017441">
    <property type="entry name" value="Protein_kinase_ATP_BS"/>
</dbReference>
<keyword evidence="6" id="KW-0418">Kinase</keyword>
<feature type="compositionally biased region" description="Basic and acidic residues" evidence="11">
    <location>
        <begin position="461"/>
        <end position="471"/>
    </location>
</feature>
<feature type="region of interest" description="Disordered" evidence="11">
    <location>
        <begin position="448"/>
        <end position="475"/>
    </location>
</feature>
<proteinExistence type="inferred from homology"/>
<evidence type="ECO:0000313" key="14">
    <source>
        <dbReference type="Proteomes" id="UP001162131"/>
    </source>
</evidence>
<dbReference type="SMART" id="SM00220">
    <property type="entry name" value="S_TKc"/>
    <property type="match status" value="1"/>
</dbReference>
<feature type="compositionally biased region" description="Polar residues" evidence="11">
    <location>
        <begin position="757"/>
        <end position="767"/>
    </location>
</feature>
<feature type="compositionally biased region" description="Basic and acidic residues" evidence="11">
    <location>
        <begin position="559"/>
        <end position="580"/>
    </location>
</feature>
<organism evidence="13 14">
    <name type="scientific">Blepharisma stoltei</name>
    <dbReference type="NCBI Taxonomy" id="1481888"/>
    <lineage>
        <taxon>Eukaryota</taxon>
        <taxon>Sar</taxon>
        <taxon>Alveolata</taxon>
        <taxon>Ciliophora</taxon>
        <taxon>Postciliodesmatophora</taxon>
        <taxon>Heterotrichea</taxon>
        <taxon>Heterotrichida</taxon>
        <taxon>Blepharismidae</taxon>
        <taxon>Blepharisma</taxon>
    </lineage>
</organism>
<dbReference type="PROSITE" id="PS00107">
    <property type="entry name" value="PROTEIN_KINASE_ATP"/>
    <property type="match status" value="1"/>
</dbReference>
<evidence type="ECO:0000259" key="12">
    <source>
        <dbReference type="PROSITE" id="PS50011"/>
    </source>
</evidence>
<dbReference type="PROSITE" id="PS50011">
    <property type="entry name" value="PROTEIN_KINASE_DOM"/>
    <property type="match status" value="1"/>
</dbReference>
<evidence type="ECO:0000313" key="13">
    <source>
        <dbReference type="EMBL" id="CAG9321003.1"/>
    </source>
</evidence>
<dbReference type="SUPFAM" id="SSF56112">
    <property type="entry name" value="Protein kinase-like (PK-like)"/>
    <property type="match status" value="1"/>
</dbReference>
<keyword evidence="7 10" id="KW-0067">ATP-binding</keyword>